<sequence>MPMRTSTKAKIAGSLIAAAALFGGGTAFGNYLADQDSKSDATAESSPSASPSPSASASTEAEVRINDAVAAALDAVPGTATAASLEDEGGSPAWDIDVLGDGDTWHEVSVDAVTAIAKDERADGDADDARMAKAAKTSLTEAVDAAEKKVPGEVTSIGLDERVGGRKQLNWEAELRADDQRTHEIRVDAETGKVIEARVDADG</sequence>
<dbReference type="Gene3D" id="3.10.450.40">
    <property type="match status" value="2"/>
</dbReference>
<feature type="signal peptide" evidence="2">
    <location>
        <begin position="1"/>
        <end position="29"/>
    </location>
</feature>
<keyword evidence="5" id="KW-1185">Reference proteome</keyword>
<name>A0A6G4U1E5_9ACTN</name>
<feature type="domain" description="PepSY" evidence="3">
    <location>
        <begin position="138"/>
        <end position="197"/>
    </location>
</feature>
<evidence type="ECO:0000259" key="3">
    <source>
        <dbReference type="Pfam" id="PF03413"/>
    </source>
</evidence>
<evidence type="ECO:0000256" key="2">
    <source>
        <dbReference type="SAM" id="SignalP"/>
    </source>
</evidence>
<comment type="caution">
    <text evidence="4">The sequence shown here is derived from an EMBL/GenBank/DDBJ whole genome shotgun (WGS) entry which is preliminary data.</text>
</comment>
<reference evidence="4 5" key="1">
    <citation type="submission" date="2020-02" db="EMBL/GenBank/DDBJ databases">
        <title>Whole-genome analyses of novel actinobacteria.</title>
        <authorList>
            <person name="Sahin N."/>
        </authorList>
    </citation>
    <scope>NUCLEOTIDE SEQUENCE [LARGE SCALE GENOMIC DNA]</scope>
    <source>
        <strain evidence="4 5">A7024</strain>
    </source>
</reference>
<proteinExistence type="predicted"/>
<feature type="chain" id="PRO_5026108792" evidence="2">
    <location>
        <begin position="30"/>
        <end position="203"/>
    </location>
</feature>
<accession>A0A6G4U1E5</accession>
<feature type="compositionally biased region" description="Low complexity" evidence="1">
    <location>
        <begin position="42"/>
        <end position="60"/>
    </location>
</feature>
<gene>
    <name evidence="4" type="ORF">G5C51_19420</name>
</gene>
<dbReference type="RefSeq" id="WP_165239068.1">
    <property type="nucleotide sequence ID" value="NZ_JAAKZV010000082.1"/>
</dbReference>
<organism evidence="4 5">
    <name type="scientific">Streptomyces coryli</name>
    <dbReference type="NCBI Taxonomy" id="1128680"/>
    <lineage>
        <taxon>Bacteria</taxon>
        <taxon>Bacillati</taxon>
        <taxon>Actinomycetota</taxon>
        <taxon>Actinomycetes</taxon>
        <taxon>Kitasatosporales</taxon>
        <taxon>Streptomycetaceae</taxon>
        <taxon>Streptomyces</taxon>
    </lineage>
</organism>
<dbReference type="AlphaFoldDB" id="A0A6G4U1E5"/>
<protein>
    <submittedName>
        <fullName evidence="4">PepSY domain-containing protein</fullName>
    </submittedName>
</protein>
<dbReference type="InterPro" id="IPR025711">
    <property type="entry name" value="PepSY"/>
</dbReference>
<dbReference type="Proteomes" id="UP000481583">
    <property type="component" value="Unassembled WGS sequence"/>
</dbReference>
<feature type="domain" description="PepSY" evidence="3">
    <location>
        <begin position="67"/>
        <end position="114"/>
    </location>
</feature>
<dbReference type="Pfam" id="PF03413">
    <property type="entry name" value="PepSY"/>
    <property type="match status" value="2"/>
</dbReference>
<evidence type="ECO:0000313" key="5">
    <source>
        <dbReference type="Proteomes" id="UP000481583"/>
    </source>
</evidence>
<evidence type="ECO:0000313" key="4">
    <source>
        <dbReference type="EMBL" id="NGN66055.1"/>
    </source>
</evidence>
<dbReference type="EMBL" id="JAAKZV010000082">
    <property type="protein sequence ID" value="NGN66055.1"/>
    <property type="molecule type" value="Genomic_DNA"/>
</dbReference>
<evidence type="ECO:0000256" key="1">
    <source>
        <dbReference type="SAM" id="MobiDB-lite"/>
    </source>
</evidence>
<keyword evidence="2" id="KW-0732">Signal</keyword>
<feature type="region of interest" description="Disordered" evidence="1">
    <location>
        <begin position="33"/>
        <end position="61"/>
    </location>
</feature>